<dbReference type="Proteomes" id="UP000316759">
    <property type="component" value="Unassembled WGS sequence"/>
</dbReference>
<evidence type="ECO:0000313" key="1">
    <source>
        <dbReference type="EMBL" id="TPP66204.1"/>
    </source>
</evidence>
<keyword evidence="2" id="KW-1185">Reference proteome</keyword>
<protein>
    <submittedName>
        <fullName evidence="1">Uncharacterized protein</fullName>
    </submittedName>
</protein>
<proteinExistence type="predicted"/>
<comment type="caution">
    <text evidence="1">The sequence shown here is derived from an EMBL/GenBank/DDBJ whole genome shotgun (WGS) entry which is preliminary data.</text>
</comment>
<name>A0A504YXH5_FASGI</name>
<evidence type="ECO:0000313" key="2">
    <source>
        <dbReference type="Proteomes" id="UP000316759"/>
    </source>
</evidence>
<dbReference type="EMBL" id="SUNJ01002151">
    <property type="protein sequence ID" value="TPP66204.1"/>
    <property type="molecule type" value="Genomic_DNA"/>
</dbReference>
<reference evidence="1 2" key="1">
    <citation type="submission" date="2019-04" db="EMBL/GenBank/DDBJ databases">
        <title>Annotation for the trematode Fasciola gigantica.</title>
        <authorList>
            <person name="Choi Y.-J."/>
        </authorList>
    </citation>
    <scope>NUCLEOTIDE SEQUENCE [LARGE SCALE GENOMIC DNA]</scope>
    <source>
        <strain evidence="1">Uganda_cow_1</strain>
    </source>
</reference>
<sequence length="116" mass="13184">MGYLSQIIVSWYVGLETRFVGSKVVTRIQELKAEQLQLDMERLKIMLQHNIIRARELQAGSVQQVTTKRLQMNLQISSVRSLLGSTVKVVEPQQSQSSGRRRVENGLLIVGSSYRI</sequence>
<accession>A0A504YXH5</accession>
<gene>
    <name evidence="1" type="ORF">FGIG_08896</name>
</gene>
<dbReference type="AlphaFoldDB" id="A0A504YXH5"/>
<organism evidence="1 2">
    <name type="scientific">Fasciola gigantica</name>
    <name type="common">Giant liver fluke</name>
    <dbReference type="NCBI Taxonomy" id="46835"/>
    <lineage>
        <taxon>Eukaryota</taxon>
        <taxon>Metazoa</taxon>
        <taxon>Spiralia</taxon>
        <taxon>Lophotrochozoa</taxon>
        <taxon>Platyhelminthes</taxon>
        <taxon>Trematoda</taxon>
        <taxon>Digenea</taxon>
        <taxon>Plagiorchiida</taxon>
        <taxon>Echinostomata</taxon>
        <taxon>Echinostomatoidea</taxon>
        <taxon>Fasciolidae</taxon>
        <taxon>Fasciola</taxon>
    </lineage>
</organism>